<dbReference type="Proteomes" id="UP000789706">
    <property type="component" value="Unassembled WGS sequence"/>
</dbReference>
<dbReference type="AlphaFoldDB" id="A0A9N8WEN2"/>
<gene>
    <name evidence="1" type="ORF">DEBURN_LOCUS3705</name>
</gene>
<dbReference type="OrthoDB" id="6718656at2759"/>
<evidence type="ECO:0000313" key="2">
    <source>
        <dbReference type="Proteomes" id="UP000789706"/>
    </source>
</evidence>
<organism evidence="1 2">
    <name type="scientific">Diversispora eburnea</name>
    <dbReference type="NCBI Taxonomy" id="1213867"/>
    <lineage>
        <taxon>Eukaryota</taxon>
        <taxon>Fungi</taxon>
        <taxon>Fungi incertae sedis</taxon>
        <taxon>Mucoromycota</taxon>
        <taxon>Glomeromycotina</taxon>
        <taxon>Glomeromycetes</taxon>
        <taxon>Diversisporales</taxon>
        <taxon>Diversisporaceae</taxon>
        <taxon>Diversispora</taxon>
    </lineage>
</organism>
<proteinExistence type="predicted"/>
<reference evidence="1" key="1">
    <citation type="submission" date="2021-06" db="EMBL/GenBank/DDBJ databases">
        <authorList>
            <person name="Kallberg Y."/>
            <person name="Tangrot J."/>
            <person name="Rosling A."/>
        </authorList>
    </citation>
    <scope>NUCLEOTIDE SEQUENCE</scope>
    <source>
        <strain evidence="1">AZ414A</strain>
    </source>
</reference>
<evidence type="ECO:0000313" key="1">
    <source>
        <dbReference type="EMBL" id="CAG8481838.1"/>
    </source>
</evidence>
<protein>
    <submittedName>
        <fullName evidence="1">1741_t:CDS:1</fullName>
    </submittedName>
</protein>
<sequence length="114" mass="13362">MDVDNCAECGEEYIAYWNINNWQKSDNELIALKSLGFSQEINEDFFAEDLNKEEFQNSDEIRRKFLAEGTRSNVGIHKDAVYKSRLLKYDGLPEPFNQLPDSRQIEFTMPLDFL</sequence>
<comment type="caution">
    <text evidence="1">The sequence shown here is derived from an EMBL/GenBank/DDBJ whole genome shotgun (WGS) entry which is preliminary data.</text>
</comment>
<accession>A0A9N8WEN2</accession>
<dbReference type="EMBL" id="CAJVPK010000244">
    <property type="protein sequence ID" value="CAG8481838.1"/>
    <property type="molecule type" value="Genomic_DNA"/>
</dbReference>
<keyword evidence="2" id="KW-1185">Reference proteome</keyword>
<name>A0A9N8WEN2_9GLOM</name>